<dbReference type="AlphaFoldDB" id="A0A8H7LGD0"/>
<evidence type="ECO:0000313" key="8">
    <source>
        <dbReference type="EMBL" id="KAF8670182.1"/>
    </source>
</evidence>
<dbReference type="Pfam" id="PF08031">
    <property type="entry name" value="BBE"/>
    <property type="match status" value="1"/>
</dbReference>
<evidence type="ECO:0000259" key="7">
    <source>
        <dbReference type="Pfam" id="PF08031"/>
    </source>
</evidence>
<feature type="region of interest" description="Disordered" evidence="6">
    <location>
        <begin position="103"/>
        <end position="141"/>
    </location>
</feature>
<dbReference type="SUPFAM" id="SSF56176">
    <property type="entry name" value="FAD-binding/transporter-associated domain-like"/>
    <property type="match status" value="2"/>
</dbReference>
<sequence length="1097" mass="118592">MSVISYDAKERERYLAASAVFLGPLTLTLANNRDVVVYRFSSEWSRFNEETCRWFLGAMLFCPKTPPAGNLSGGPIPPVVLCFYSDVSGREFNFIMDAIKTGTEKETNTHRDPKGQHRVNSSSSLKSTLPRSSSTTAAVTMAKNQTGTSISDTQLAELRAAVKGAVYRCEDAGFKRHSQLFNAVIVSPAKLLVRPLDVYDVSATIKFCNKYGLTPSAKSGGYGTHGWSVEGDVIIDMRLIAQITIERPSDSTPDWSSLRSSPHARVVDPDTVKGFNRVPSAASFPTNYPAHKIGPPAIHDPFTESRRRSADEAFDSAVPPVDGMQVDGADGLDGEQPKDIDADRPTRRLRVGSPGSGRASSSTDLSTPSAADSPHTPGEATNKPSEGSKSSGPVTAIDIASDESMLPPTADRPVVGLDARGFVGRDPGYWDAVWSREVADGVAIESAGATSLLGAMSHTPNGLPAFPSVTPPTPDLPLRSNAPASARPFDFSEPAMTSYVNAHANPHSNPMGSNNALFPGLGTNGGNGNGNGNARPFQFMDDGESHSTPGEDSSTTPDGPTITHLSHEPRAPLPYTYVTFGAGASQKDVDAFCASHPLKTVSPGSLADGAHGSTIIADTAQPDLYQLPAPAMISSLFGSQNTVPYYVPFAAHPVGSTVMLLGGFGFLSRLRGLSMDCLVEAEVVLADGRIVWVSSSGVKDEAGNDIELEETEDAELDANAKEFIQDEKERAKRMKEKSKEQDSDLPASESKDERTEQPIDPPEPDEEAEVKCRRGLWWALRGAGSAFGIVTRYKAKAFPVPIVFAGNLIYNFNKATAASLIMHFRDCIKSAPRELYANCILTAGPKNQGKDLWRFVRGRALVVIQICYAGPRAEGLPFLQAISSWEGEGCVLNEVQEKEFVWQQDSVAKVLKGGSGRKWFIRSDLITSLTDEIIYRTVRKFGDTPDGCTWLFELSGGALTDTTDSCLPKAAREATFTIVALHQWKLEMDDPACVLTAEKWIKDTLALQSTGGPFPCFLERREKRSRILGVFGPENWARLCALKKKYDPNGVFKHNFWPLDESGKPLLDPREMRSAADMTGGHFMDLTLDERGVPLGA</sequence>
<evidence type="ECO:0000256" key="5">
    <source>
        <dbReference type="ARBA" id="ARBA00023002"/>
    </source>
</evidence>
<evidence type="ECO:0000256" key="2">
    <source>
        <dbReference type="ARBA" id="ARBA00005466"/>
    </source>
</evidence>
<dbReference type="Gene3D" id="3.40.462.20">
    <property type="match status" value="1"/>
</dbReference>
<keyword evidence="3" id="KW-0285">Flavoprotein</keyword>
<comment type="cofactor">
    <cofactor evidence="1">
        <name>FAD</name>
        <dbReference type="ChEBI" id="CHEBI:57692"/>
    </cofactor>
</comment>
<feature type="region of interest" description="Disordered" evidence="6">
    <location>
        <begin position="286"/>
        <end position="394"/>
    </location>
</feature>
<feature type="region of interest" description="Disordered" evidence="6">
    <location>
        <begin position="729"/>
        <end position="768"/>
    </location>
</feature>
<dbReference type="InterPro" id="IPR016169">
    <property type="entry name" value="FAD-bd_PCMH_sub2"/>
</dbReference>
<feature type="compositionally biased region" description="Basic and acidic residues" evidence="6">
    <location>
        <begin position="103"/>
        <end position="115"/>
    </location>
</feature>
<keyword evidence="5" id="KW-0560">Oxidoreductase</keyword>
<dbReference type="EMBL" id="JACYCC010000275">
    <property type="protein sequence ID" value="KAF8670182.1"/>
    <property type="molecule type" value="Genomic_DNA"/>
</dbReference>
<reference evidence="8" key="1">
    <citation type="submission" date="2020-09" db="EMBL/GenBank/DDBJ databases">
        <title>Comparative genome analyses of four rice-infecting Rhizoctonia solani isolates reveal extensive enrichment of homogalacturonan modification genes.</title>
        <authorList>
            <person name="Lee D.-Y."/>
            <person name="Jeon J."/>
            <person name="Kim K.-T."/>
            <person name="Cheong K."/>
            <person name="Song H."/>
            <person name="Choi G."/>
            <person name="Ko J."/>
            <person name="Opiyo S.O."/>
            <person name="Zuo S."/>
            <person name="Madhav S."/>
            <person name="Lee Y.-H."/>
            <person name="Wang G.-L."/>
        </authorList>
    </citation>
    <scope>NUCLEOTIDE SEQUENCE</scope>
    <source>
        <strain evidence="8">AG1-IA YN-7</strain>
    </source>
</reference>
<dbReference type="Gene3D" id="3.30.43.10">
    <property type="entry name" value="Uridine Diphospho-n-acetylenolpyruvylglucosamine Reductase, domain 2"/>
    <property type="match status" value="1"/>
</dbReference>
<dbReference type="Proteomes" id="UP000650582">
    <property type="component" value="Unassembled WGS sequence"/>
</dbReference>
<feature type="compositionally biased region" description="Polar residues" evidence="6">
    <location>
        <begin position="358"/>
        <end position="370"/>
    </location>
</feature>
<dbReference type="InterPro" id="IPR012951">
    <property type="entry name" value="BBE"/>
</dbReference>
<comment type="similarity">
    <text evidence="2">Belongs to the oxygen-dependent FAD-linked oxidoreductase family.</text>
</comment>
<feature type="compositionally biased region" description="Basic and acidic residues" evidence="6">
    <location>
        <begin position="335"/>
        <end position="346"/>
    </location>
</feature>
<feature type="compositionally biased region" description="Low complexity" evidence="6">
    <location>
        <begin position="121"/>
        <end position="136"/>
    </location>
</feature>
<proteinExistence type="inferred from homology"/>
<feature type="domain" description="Berberine/berberine-like" evidence="7">
    <location>
        <begin position="1031"/>
        <end position="1055"/>
    </location>
</feature>
<evidence type="ECO:0000256" key="1">
    <source>
        <dbReference type="ARBA" id="ARBA00001974"/>
    </source>
</evidence>
<dbReference type="PANTHER" id="PTHR42973:SF39">
    <property type="entry name" value="FAD-BINDING PCMH-TYPE DOMAIN-CONTAINING PROTEIN"/>
    <property type="match status" value="1"/>
</dbReference>
<evidence type="ECO:0000256" key="3">
    <source>
        <dbReference type="ARBA" id="ARBA00022630"/>
    </source>
</evidence>
<protein>
    <submittedName>
        <fullName evidence="8">Oxygen-dependent FAD-linked oxidoreductase family</fullName>
    </submittedName>
</protein>
<dbReference type="InterPro" id="IPR036318">
    <property type="entry name" value="FAD-bd_PCMH-like_sf"/>
</dbReference>
<dbReference type="PANTHER" id="PTHR42973">
    <property type="entry name" value="BINDING OXIDOREDUCTASE, PUTATIVE (AFU_ORTHOLOGUE AFUA_1G17690)-RELATED"/>
    <property type="match status" value="1"/>
</dbReference>
<feature type="region of interest" description="Disordered" evidence="6">
    <location>
        <begin position="504"/>
        <end position="568"/>
    </location>
</feature>
<gene>
    <name evidence="8" type="ORF">RHS04_08650</name>
</gene>
<feature type="compositionally biased region" description="Polar residues" evidence="6">
    <location>
        <begin position="506"/>
        <end position="516"/>
    </location>
</feature>
<dbReference type="Gene3D" id="3.30.465.10">
    <property type="match status" value="2"/>
</dbReference>
<comment type="caution">
    <text evidence="8">The sequence shown here is derived from an EMBL/GenBank/DDBJ whole genome shotgun (WGS) entry which is preliminary data.</text>
</comment>
<dbReference type="GO" id="GO:0050660">
    <property type="term" value="F:flavin adenine dinucleotide binding"/>
    <property type="evidence" value="ECO:0007669"/>
    <property type="project" value="InterPro"/>
</dbReference>
<feature type="compositionally biased region" description="Polar residues" evidence="6">
    <location>
        <begin position="382"/>
        <end position="393"/>
    </location>
</feature>
<feature type="compositionally biased region" description="Gly residues" evidence="6">
    <location>
        <begin position="522"/>
        <end position="531"/>
    </location>
</feature>
<evidence type="ECO:0000256" key="4">
    <source>
        <dbReference type="ARBA" id="ARBA00022827"/>
    </source>
</evidence>
<evidence type="ECO:0000313" key="9">
    <source>
        <dbReference type="Proteomes" id="UP000650582"/>
    </source>
</evidence>
<organism evidence="8 9">
    <name type="scientific">Rhizoctonia solani</name>
    <dbReference type="NCBI Taxonomy" id="456999"/>
    <lineage>
        <taxon>Eukaryota</taxon>
        <taxon>Fungi</taxon>
        <taxon>Dikarya</taxon>
        <taxon>Basidiomycota</taxon>
        <taxon>Agaricomycotina</taxon>
        <taxon>Agaricomycetes</taxon>
        <taxon>Cantharellales</taxon>
        <taxon>Ceratobasidiaceae</taxon>
        <taxon>Rhizoctonia</taxon>
    </lineage>
</organism>
<feature type="compositionally biased region" description="Polar residues" evidence="6">
    <location>
        <begin position="546"/>
        <end position="558"/>
    </location>
</feature>
<evidence type="ECO:0000256" key="6">
    <source>
        <dbReference type="SAM" id="MobiDB-lite"/>
    </source>
</evidence>
<dbReference type="GO" id="GO:0016491">
    <property type="term" value="F:oxidoreductase activity"/>
    <property type="evidence" value="ECO:0007669"/>
    <property type="project" value="UniProtKB-KW"/>
</dbReference>
<dbReference type="InterPro" id="IPR050416">
    <property type="entry name" value="FAD-linked_Oxidoreductase"/>
</dbReference>
<dbReference type="InterPro" id="IPR016167">
    <property type="entry name" value="FAD-bd_PCMH_sub1"/>
</dbReference>
<accession>A0A8H7LGD0</accession>
<keyword evidence="4" id="KW-0274">FAD</keyword>
<feature type="compositionally biased region" description="Basic and acidic residues" evidence="6">
    <location>
        <begin position="301"/>
        <end position="311"/>
    </location>
</feature>
<name>A0A8H7LGD0_9AGAM</name>